<dbReference type="Gene3D" id="1.10.10.60">
    <property type="entry name" value="Homeodomain-like"/>
    <property type="match status" value="1"/>
</dbReference>
<dbReference type="AlphaFoldDB" id="A0ABC8R2I0"/>
<evidence type="ECO:0000256" key="9">
    <source>
        <dbReference type="PROSITE-ProRule" id="PRU00108"/>
    </source>
</evidence>
<proteinExistence type="inferred from homology"/>
<dbReference type="Proteomes" id="UP001642360">
    <property type="component" value="Unassembled WGS sequence"/>
</dbReference>
<dbReference type="InterPro" id="IPR001356">
    <property type="entry name" value="HD"/>
</dbReference>
<dbReference type="GO" id="GO:0003677">
    <property type="term" value="F:DNA binding"/>
    <property type="evidence" value="ECO:0007669"/>
    <property type="project" value="UniProtKB-UniRule"/>
</dbReference>
<feature type="domain" description="START" evidence="13">
    <location>
        <begin position="251"/>
        <end position="487"/>
    </location>
</feature>
<evidence type="ECO:0000256" key="10">
    <source>
        <dbReference type="RuleBase" id="RU000682"/>
    </source>
</evidence>
<evidence type="ECO:0000256" key="6">
    <source>
        <dbReference type="ARBA" id="ARBA00023155"/>
    </source>
</evidence>
<evidence type="ECO:0000313" key="15">
    <source>
        <dbReference type="Proteomes" id="UP001642360"/>
    </source>
</evidence>
<dbReference type="InterPro" id="IPR009057">
    <property type="entry name" value="Homeodomain-like_sf"/>
</dbReference>
<comment type="similarity">
    <text evidence="2">Belongs to the HD-ZIP homeobox family. Class IV subfamily.</text>
</comment>
<sequence length="709" mass="78287">MEDMGDIGVLIGESFDPGVMRRAREHEYESRSGSDNLEGASGDNQDTRGNKSRRKKKKYHRHTPYQIQELEASFKENPHPDEKARLDLGKKLSLESKQVKFWFQNRRTQMKNQLERHENSILKQEHDKLRIENMAIKEAMRNPICSNCGGPAILGEISLEEHHLRIENARLRDELNRICVLADRFLGRPLPSLAGSIPAGLELAVGRNGFGGLSSVDTALPMGLDFSNGASNALPVFPPSRPEVGTPCFDIPFERSMFPELALAAMDELVKLAQIDNPLWFKSIDGGGEALNLDEYMRTFRPCIDMKPSGFITEATKATGTVIINSMALVQTLMDADRWVEMFPCMVGRATTLDVISNGMGGTRNGALQLMYAELQVPSPLVPVRQMKFLRFCKQHAEGVWAVVDVSIDTIREGSNAHTFVNCRRLPSGFIVLDIPNGYSKVTWVEHSEYDESAVHQLYQPLVRSGMGFGAERWVATLQRQCEGLAVLMSSSISSDDHAVITPNGRRSVANLAQRMTRNFCSGICATVHQWEVVQVGSVGEDVRLMVRKSVGNSGEPPGVVLSATTAVWMPVSHQRLFDFLRNEQLRRQWDVLSPDGPMQHMVHIAKGQDHGNSIYLLRASATDASANQNSMVILQETCTDASGSLIVYAAVDMPAMNVVINGGDSYCVAFFPSGFAIVPDCVPDSGGPDNCNGTLTKEDSRVAAMDPY</sequence>
<dbReference type="SMART" id="SM00234">
    <property type="entry name" value="START"/>
    <property type="match status" value="1"/>
</dbReference>
<accession>A0ABC8R2I0</accession>
<comment type="subcellular location">
    <subcellularLocation>
        <location evidence="1 9 10">Nucleus</location>
    </subcellularLocation>
</comment>
<dbReference type="Pfam" id="PF25797">
    <property type="entry name" value="PDF2_C"/>
    <property type="match status" value="1"/>
</dbReference>
<dbReference type="Pfam" id="PF00046">
    <property type="entry name" value="Homeodomain"/>
    <property type="match status" value="1"/>
</dbReference>
<evidence type="ECO:0000256" key="11">
    <source>
        <dbReference type="SAM" id="MobiDB-lite"/>
    </source>
</evidence>
<keyword evidence="5 9" id="KW-0238">DNA-binding</keyword>
<evidence type="ECO:0000256" key="2">
    <source>
        <dbReference type="ARBA" id="ARBA00006789"/>
    </source>
</evidence>
<gene>
    <name evidence="14" type="ORF">ILEXP_LOCUS3808</name>
</gene>
<protein>
    <submittedName>
        <fullName evidence="14">Uncharacterized protein</fullName>
    </submittedName>
</protein>
<dbReference type="InterPro" id="IPR057993">
    <property type="entry name" value="HD-Zip_IV_C"/>
</dbReference>
<feature type="compositionally biased region" description="Basic residues" evidence="11">
    <location>
        <begin position="50"/>
        <end position="63"/>
    </location>
</feature>
<dbReference type="Gene3D" id="3.30.530.20">
    <property type="match status" value="1"/>
</dbReference>
<evidence type="ECO:0000256" key="3">
    <source>
        <dbReference type="ARBA" id="ARBA00023015"/>
    </source>
</evidence>
<dbReference type="PROSITE" id="PS50848">
    <property type="entry name" value="START"/>
    <property type="match status" value="1"/>
</dbReference>
<dbReference type="InterPro" id="IPR042160">
    <property type="entry name" value="HD-Zip_IV"/>
</dbReference>
<dbReference type="InterPro" id="IPR002913">
    <property type="entry name" value="START_lipid-bd_dom"/>
</dbReference>
<keyword evidence="8 9" id="KW-0539">Nucleus</keyword>
<dbReference type="EMBL" id="CAUOFW020000781">
    <property type="protein sequence ID" value="CAK9136798.1"/>
    <property type="molecule type" value="Genomic_DNA"/>
</dbReference>
<comment type="caution">
    <text evidence="14">The sequence shown here is derived from an EMBL/GenBank/DDBJ whole genome shotgun (WGS) entry which is preliminary data.</text>
</comment>
<dbReference type="PANTHER" id="PTHR45654">
    <property type="entry name" value="HOMEOBOX-LEUCINE ZIPPER PROTEIN MERISTEM L1"/>
    <property type="match status" value="1"/>
</dbReference>
<reference evidence="14 15" key="1">
    <citation type="submission" date="2024-02" db="EMBL/GenBank/DDBJ databases">
        <authorList>
            <person name="Vignale AGUSTIN F."/>
            <person name="Sosa J E."/>
            <person name="Modenutti C."/>
        </authorList>
    </citation>
    <scope>NUCLEOTIDE SEQUENCE [LARGE SCALE GENOMIC DNA]</scope>
</reference>
<dbReference type="SMART" id="SM00389">
    <property type="entry name" value="HOX"/>
    <property type="match status" value="1"/>
</dbReference>
<evidence type="ECO:0000256" key="8">
    <source>
        <dbReference type="ARBA" id="ARBA00023242"/>
    </source>
</evidence>
<evidence type="ECO:0000259" key="12">
    <source>
        <dbReference type="PROSITE" id="PS50071"/>
    </source>
</evidence>
<evidence type="ECO:0000259" key="13">
    <source>
        <dbReference type="PROSITE" id="PS50848"/>
    </source>
</evidence>
<feature type="DNA-binding region" description="Homeobox" evidence="9">
    <location>
        <begin position="55"/>
        <end position="114"/>
    </location>
</feature>
<feature type="compositionally biased region" description="Basic and acidic residues" evidence="11">
    <location>
        <begin position="22"/>
        <end position="32"/>
    </location>
</feature>
<dbReference type="CDD" id="cd08875">
    <property type="entry name" value="START_ArGLABRA2_like"/>
    <property type="match status" value="1"/>
</dbReference>
<evidence type="ECO:0000256" key="5">
    <source>
        <dbReference type="ARBA" id="ARBA00023125"/>
    </source>
</evidence>
<keyword evidence="15" id="KW-1185">Reference proteome</keyword>
<evidence type="ECO:0000256" key="4">
    <source>
        <dbReference type="ARBA" id="ARBA00023054"/>
    </source>
</evidence>
<name>A0ABC8R2I0_9AQUA</name>
<evidence type="ECO:0000256" key="1">
    <source>
        <dbReference type="ARBA" id="ARBA00004123"/>
    </source>
</evidence>
<evidence type="ECO:0000256" key="7">
    <source>
        <dbReference type="ARBA" id="ARBA00023163"/>
    </source>
</evidence>
<evidence type="ECO:0000313" key="14">
    <source>
        <dbReference type="EMBL" id="CAK9136798.1"/>
    </source>
</evidence>
<dbReference type="PROSITE" id="PS50071">
    <property type="entry name" value="HOMEOBOX_2"/>
    <property type="match status" value="1"/>
</dbReference>
<keyword evidence="4" id="KW-0175">Coiled coil</keyword>
<dbReference type="SUPFAM" id="SSF46689">
    <property type="entry name" value="Homeodomain-like"/>
    <property type="match status" value="1"/>
</dbReference>
<dbReference type="PANTHER" id="PTHR45654:SF69">
    <property type="entry name" value="HOMEOBOX-LEUCINE ZIPPER PROTEIN ANTHOCYANINLESS 2-LIKE"/>
    <property type="match status" value="1"/>
</dbReference>
<keyword evidence="6 9" id="KW-0371">Homeobox</keyword>
<organism evidence="14 15">
    <name type="scientific">Ilex paraguariensis</name>
    <name type="common">yerba mate</name>
    <dbReference type="NCBI Taxonomy" id="185542"/>
    <lineage>
        <taxon>Eukaryota</taxon>
        <taxon>Viridiplantae</taxon>
        <taxon>Streptophyta</taxon>
        <taxon>Embryophyta</taxon>
        <taxon>Tracheophyta</taxon>
        <taxon>Spermatophyta</taxon>
        <taxon>Magnoliopsida</taxon>
        <taxon>eudicotyledons</taxon>
        <taxon>Gunneridae</taxon>
        <taxon>Pentapetalae</taxon>
        <taxon>asterids</taxon>
        <taxon>campanulids</taxon>
        <taxon>Aquifoliales</taxon>
        <taxon>Aquifoliaceae</taxon>
        <taxon>Ilex</taxon>
    </lineage>
</organism>
<keyword evidence="3" id="KW-0805">Transcription regulation</keyword>
<dbReference type="Pfam" id="PF01852">
    <property type="entry name" value="START"/>
    <property type="match status" value="1"/>
</dbReference>
<dbReference type="SUPFAM" id="SSF55961">
    <property type="entry name" value="Bet v1-like"/>
    <property type="match status" value="2"/>
</dbReference>
<dbReference type="FunFam" id="1.10.10.60:FF:000229">
    <property type="entry name" value="Homeobox-leucine zipper protein HDG1"/>
    <property type="match status" value="1"/>
</dbReference>
<feature type="domain" description="Homeobox" evidence="12">
    <location>
        <begin position="53"/>
        <end position="113"/>
    </location>
</feature>
<keyword evidence="7" id="KW-0804">Transcription</keyword>
<dbReference type="GO" id="GO:0005634">
    <property type="term" value="C:nucleus"/>
    <property type="evidence" value="ECO:0007669"/>
    <property type="project" value="UniProtKB-SubCell"/>
</dbReference>
<dbReference type="CDD" id="cd00086">
    <property type="entry name" value="homeodomain"/>
    <property type="match status" value="1"/>
</dbReference>
<dbReference type="InterPro" id="IPR023393">
    <property type="entry name" value="START-like_dom_sf"/>
</dbReference>
<feature type="region of interest" description="Disordered" evidence="11">
    <location>
        <begin position="1"/>
        <end position="63"/>
    </location>
</feature>